<dbReference type="AlphaFoldDB" id="A0A5J4UBC3"/>
<evidence type="ECO:0000313" key="2">
    <source>
        <dbReference type="Proteomes" id="UP000324800"/>
    </source>
</evidence>
<organism evidence="1 2">
    <name type="scientific">Streblomastix strix</name>
    <dbReference type="NCBI Taxonomy" id="222440"/>
    <lineage>
        <taxon>Eukaryota</taxon>
        <taxon>Metamonada</taxon>
        <taxon>Preaxostyla</taxon>
        <taxon>Oxymonadida</taxon>
        <taxon>Streblomastigidae</taxon>
        <taxon>Streblomastix</taxon>
    </lineage>
</organism>
<reference evidence="1 2" key="1">
    <citation type="submission" date="2019-03" db="EMBL/GenBank/DDBJ databases">
        <title>Single cell metagenomics reveals metabolic interactions within the superorganism composed of flagellate Streblomastix strix and complex community of Bacteroidetes bacteria on its surface.</title>
        <authorList>
            <person name="Treitli S.C."/>
            <person name="Kolisko M."/>
            <person name="Husnik F."/>
            <person name="Keeling P."/>
            <person name="Hampl V."/>
        </authorList>
    </citation>
    <scope>NUCLEOTIDE SEQUENCE [LARGE SCALE GENOMIC DNA]</scope>
    <source>
        <strain evidence="1">ST1C</strain>
    </source>
</reference>
<protein>
    <submittedName>
        <fullName evidence="1">Uncharacterized protein</fullName>
    </submittedName>
</protein>
<dbReference type="Proteomes" id="UP000324800">
    <property type="component" value="Unassembled WGS sequence"/>
</dbReference>
<sequence>MQNFRFLQLQESGLSMSSLPLSAVDPPKMLLVAVHSHCDLRQVLDQHNQLSVRLSPIRAPKVQVLVFAISPHFIFSIQGPLQNVYLYREEIARKNGTAQRSILNKIKIQEGIVKLGLHYNL</sequence>
<comment type="caution">
    <text evidence="1">The sequence shown here is derived from an EMBL/GenBank/DDBJ whole genome shotgun (WGS) entry which is preliminary data.</text>
</comment>
<evidence type="ECO:0000313" key="1">
    <source>
        <dbReference type="EMBL" id="KAA6366925.1"/>
    </source>
</evidence>
<proteinExistence type="predicted"/>
<name>A0A5J4UBC3_9EUKA</name>
<accession>A0A5J4UBC3</accession>
<dbReference type="EMBL" id="SNRW01018865">
    <property type="protein sequence ID" value="KAA6366925.1"/>
    <property type="molecule type" value="Genomic_DNA"/>
</dbReference>
<gene>
    <name evidence="1" type="ORF">EZS28_037548</name>
</gene>